<dbReference type="PANTHER" id="PTHR40267:SF1">
    <property type="entry name" value="BLR3294 PROTEIN"/>
    <property type="match status" value="1"/>
</dbReference>
<dbReference type="Proteomes" id="UP000030377">
    <property type="component" value="Unassembled WGS sequence"/>
</dbReference>
<evidence type="ECO:0008006" key="3">
    <source>
        <dbReference type="Google" id="ProtNLM"/>
    </source>
</evidence>
<dbReference type="Pfam" id="PF17645">
    <property type="entry name" value="Amdase"/>
    <property type="match status" value="1"/>
</dbReference>
<dbReference type="AlphaFoldDB" id="A0A0A3YGE0"/>
<proteinExistence type="predicted"/>
<dbReference type="InterPro" id="IPR026286">
    <property type="entry name" value="MaiA/AMDase"/>
</dbReference>
<dbReference type="PANTHER" id="PTHR40267">
    <property type="entry name" value="BLR3294 PROTEIN"/>
    <property type="match status" value="1"/>
</dbReference>
<name>A0A0A3YGE0_BRAJP</name>
<reference evidence="1 2" key="1">
    <citation type="submission" date="2014-09" db="EMBL/GenBank/DDBJ databases">
        <title>Draft genome of Bradyrhizobium japonicum Is-34.</title>
        <authorList>
            <person name="Tsurumaru H."/>
            <person name="Yamakawa T."/>
            <person name="Hashimoto S."/>
            <person name="Okizaki K."/>
            <person name="Kanesaki Y."/>
            <person name="Yoshikawa H."/>
            <person name="Yajima S."/>
        </authorList>
    </citation>
    <scope>NUCLEOTIDE SEQUENCE [LARGE SCALE GENOMIC DNA]</scope>
    <source>
        <strain evidence="1 2">Is-34</strain>
    </source>
</reference>
<dbReference type="RefSeq" id="WP_041961107.1">
    <property type="nucleotide sequence ID" value="NZ_JRPN01000185.1"/>
</dbReference>
<evidence type="ECO:0000313" key="1">
    <source>
        <dbReference type="EMBL" id="KGT72768.1"/>
    </source>
</evidence>
<dbReference type="InterPro" id="IPR053714">
    <property type="entry name" value="Iso_Racemase_Enz_sf"/>
</dbReference>
<comment type="caution">
    <text evidence="1">The sequence shown here is derived from an EMBL/GenBank/DDBJ whole genome shotgun (WGS) entry which is preliminary data.</text>
</comment>
<gene>
    <name evidence="1" type="ORF">MA20_48355</name>
</gene>
<protein>
    <recommendedName>
        <fullName evidence="3">Asp/Glu racemase</fullName>
    </recommendedName>
</protein>
<sequence length="235" mass="26175">MNVHKVKPVKDEGRRRIGILVPSSNTIMENDLHDHLPIERYTVHTARMYLEETTPKAEKQMIEEFAAPAAEELKTLYPHLLVFGCTSAGSLFGPEYDQKITRNLGEIAGCDCIGVLSSAIDALKRRSAYRIAILTPYIDELNCTIQGSMEQAGFEVVKINGMGIKVNFELAEVHPEEIVSFAKQNLVGVTADALFISCTNYRAIEIKKRLEEELAIPVVTSNSAVLETVENYFTI</sequence>
<organism evidence="1 2">
    <name type="scientific">Bradyrhizobium japonicum</name>
    <dbReference type="NCBI Taxonomy" id="375"/>
    <lineage>
        <taxon>Bacteria</taxon>
        <taxon>Pseudomonadati</taxon>
        <taxon>Pseudomonadota</taxon>
        <taxon>Alphaproteobacteria</taxon>
        <taxon>Hyphomicrobiales</taxon>
        <taxon>Nitrobacteraceae</taxon>
        <taxon>Bradyrhizobium</taxon>
    </lineage>
</organism>
<accession>A0A0A3YGE0</accession>
<dbReference type="EMBL" id="JRPN01000185">
    <property type="protein sequence ID" value="KGT72768.1"/>
    <property type="molecule type" value="Genomic_DNA"/>
</dbReference>
<evidence type="ECO:0000313" key="2">
    <source>
        <dbReference type="Proteomes" id="UP000030377"/>
    </source>
</evidence>
<dbReference type="PIRSF" id="PIRSF015736">
    <property type="entry name" value="MI"/>
    <property type="match status" value="1"/>
</dbReference>
<dbReference type="Gene3D" id="3.40.50.12500">
    <property type="match status" value="1"/>
</dbReference>